<dbReference type="Pfam" id="PF11626">
    <property type="entry name" value="Rap1_C"/>
    <property type="match status" value="1"/>
</dbReference>
<evidence type="ECO:0000259" key="12">
    <source>
        <dbReference type="Pfam" id="PF16589"/>
    </source>
</evidence>
<feature type="domain" description="TRF2-interacting telomeric protein/Rap1 C-terminal" evidence="11">
    <location>
        <begin position="640"/>
        <end position="716"/>
    </location>
</feature>
<dbReference type="PANTHER" id="PTHR16466:SF6">
    <property type="entry name" value="TELOMERIC REPEAT-BINDING FACTOR 2-INTERACTING PROTEIN 1"/>
    <property type="match status" value="1"/>
</dbReference>
<dbReference type="FunFam" id="1.10.10.60:FF:000246">
    <property type="entry name" value="Telomeric repeat-binding factor 2-interacting protein 1"/>
    <property type="match status" value="1"/>
</dbReference>
<evidence type="ECO:0000256" key="7">
    <source>
        <dbReference type="ARBA" id="ARBA00023242"/>
    </source>
</evidence>
<dbReference type="Gene3D" id="1.10.10.60">
    <property type="entry name" value="Homeodomain-like"/>
    <property type="match status" value="1"/>
</dbReference>
<dbReference type="Gene3D" id="1.10.10.2170">
    <property type="match status" value="1"/>
</dbReference>
<feature type="compositionally biased region" description="Polar residues" evidence="9">
    <location>
        <begin position="421"/>
        <end position="431"/>
    </location>
</feature>
<dbReference type="Pfam" id="PF08914">
    <property type="entry name" value="Myb_Rap1"/>
    <property type="match status" value="1"/>
</dbReference>
<keyword evidence="6" id="KW-0804">Transcription</keyword>
<evidence type="ECO:0000256" key="1">
    <source>
        <dbReference type="ARBA" id="ARBA00010467"/>
    </source>
</evidence>
<dbReference type="GO" id="GO:0042162">
    <property type="term" value="F:telomeric DNA binding"/>
    <property type="evidence" value="ECO:0007669"/>
    <property type="project" value="TreeGrafter"/>
</dbReference>
<comment type="caution">
    <text evidence="13">The sequence shown here is derived from an EMBL/GenBank/DDBJ whole genome shotgun (WGS) entry which is preliminary data.</text>
</comment>
<accession>A0AAE0DME0</accession>
<organism evidence="13 14">
    <name type="scientific">Lepraria neglecta</name>
    <dbReference type="NCBI Taxonomy" id="209136"/>
    <lineage>
        <taxon>Eukaryota</taxon>
        <taxon>Fungi</taxon>
        <taxon>Dikarya</taxon>
        <taxon>Ascomycota</taxon>
        <taxon>Pezizomycotina</taxon>
        <taxon>Lecanoromycetes</taxon>
        <taxon>OSLEUM clade</taxon>
        <taxon>Lecanoromycetidae</taxon>
        <taxon>Lecanorales</taxon>
        <taxon>Lecanorineae</taxon>
        <taxon>Stereocaulaceae</taxon>
        <taxon>Lepraria</taxon>
    </lineage>
</organism>
<dbReference type="EMBL" id="JASNWA010000006">
    <property type="protein sequence ID" value="KAK3175142.1"/>
    <property type="molecule type" value="Genomic_DNA"/>
</dbReference>
<keyword evidence="4" id="KW-0805">Transcription regulation</keyword>
<feature type="domain" description="BRCT" evidence="12">
    <location>
        <begin position="18"/>
        <end position="92"/>
    </location>
</feature>
<feature type="compositionally biased region" description="Acidic residues" evidence="9">
    <location>
        <begin position="502"/>
        <end position="514"/>
    </location>
</feature>
<keyword evidence="2 8" id="KW-0158">Chromosome</keyword>
<feature type="compositionally biased region" description="Polar residues" evidence="9">
    <location>
        <begin position="277"/>
        <end position="327"/>
    </location>
</feature>
<protein>
    <recommendedName>
        <fullName evidence="8">DNA-binding protein RAP1</fullName>
    </recommendedName>
</protein>
<feature type="region of interest" description="Disordered" evidence="9">
    <location>
        <begin position="277"/>
        <end position="624"/>
    </location>
</feature>
<dbReference type="GO" id="GO:0031848">
    <property type="term" value="P:protection from non-homologous end joining at telomere"/>
    <property type="evidence" value="ECO:0007669"/>
    <property type="project" value="TreeGrafter"/>
</dbReference>
<dbReference type="Proteomes" id="UP001276659">
    <property type="component" value="Unassembled WGS sequence"/>
</dbReference>
<feature type="compositionally biased region" description="Polar residues" evidence="9">
    <location>
        <begin position="335"/>
        <end position="353"/>
    </location>
</feature>
<keyword evidence="14" id="KW-1185">Reference proteome</keyword>
<comment type="subunit">
    <text evidence="8">Homodimer.</text>
</comment>
<dbReference type="InterPro" id="IPR021661">
    <property type="entry name" value="Rap1_C"/>
</dbReference>
<dbReference type="InterPro" id="IPR039595">
    <property type="entry name" value="TE2IP/Rap1"/>
</dbReference>
<evidence type="ECO:0000256" key="6">
    <source>
        <dbReference type="ARBA" id="ARBA00023163"/>
    </source>
</evidence>
<feature type="compositionally biased region" description="Acidic residues" evidence="9">
    <location>
        <begin position="441"/>
        <end position="461"/>
    </location>
</feature>
<comment type="subcellular location">
    <subcellularLocation>
        <location evidence="8">Nucleus</location>
    </subcellularLocation>
    <subcellularLocation>
        <location evidence="8">Chromosome</location>
        <location evidence="8">Telomere</location>
    </subcellularLocation>
</comment>
<dbReference type="GO" id="GO:0010833">
    <property type="term" value="P:telomere maintenance via telomere lengthening"/>
    <property type="evidence" value="ECO:0007669"/>
    <property type="project" value="UniProtKB-UniRule"/>
</dbReference>
<feature type="compositionally biased region" description="Basic and acidic residues" evidence="9">
    <location>
        <begin position="411"/>
        <end position="420"/>
    </location>
</feature>
<name>A0AAE0DME0_9LECA</name>
<evidence type="ECO:0000259" key="10">
    <source>
        <dbReference type="Pfam" id="PF08914"/>
    </source>
</evidence>
<dbReference type="GO" id="GO:0070187">
    <property type="term" value="C:shelterin complex"/>
    <property type="evidence" value="ECO:0007669"/>
    <property type="project" value="TreeGrafter"/>
</dbReference>
<feature type="region of interest" description="Disordered" evidence="9">
    <location>
        <begin position="172"/>
        <end position="217"/>
    </location>
</feature>
<dbReference type="PANTHER" id="PTHR16466">
    <property type="entry name" value="TELOMERE REPEAT-BINDING FACTOR 2-INTERACTING PROTEIN 1"/>
    <property type="match status" value="1"/>
</dbReference>
<evidence type="ECO:0000256" key="4">
    <source>
        <dbReference type="ARBA" id="ARBA00023015"/>
    </source>
</evidence>
<dbReference type="SUPFAM" id="SSF46689">
    <property type="entry name" value="Homeodomain-like"/>
    <property type="match status" value="1"/>
</dbReference>
<keyword evidence="3 8" id="KW-0779">Telomere</keyword>
<dbReference type="InterPro" id="IPR038104">
    <property type="entry name" value="Rap1_C_sf"/>
</dbReference>
<reference evidence="13" key="1">
    <citation type="submission" date="2022-11" db="EMBL/GenBank/DDBJ databases">
        <title>Chromosomal genome sequence assembly and mating type (MAT) locus characterization of the leprose asexual lichenized fungus Lepraria neglecta (Nyl.) Erichsen.</title>
        <authorList>
            <person name="Allen J.L."/>
            <person name="Pfeffer B."/>
        </authorList>
    </citation>
    <scope>NUCLEOTIDE SEQUENCE</scope>
    <source>
        <strain evidence="13">Allen 5258</strain>
    </source>
</reference>
<dbReference type="CDD" id="cd11655">
    <property type="entry name" value="rap1_myb-like"/>
    <property type="match status" value="1"/>
</dbReference>
<dbReference type="InterPro" id="IPR015010">
    <property type="entry name" value="TERF2IP_Myb"/>
</dbReference>
<dbReference type="InterPro" id="IPR001357">
    <property type="entry name" value="BRCT_dom"/>
</dbReference>
<comment type="function">
    <text evidence="8">Involved in the regulation of telomere length, clustering and has a specific role in telomere position effect (TPE).</text>
</comment>
<dbReference type="AlphaFoldDB" id="A0AAE0DME0"/>
<evidence type="ECO:0000259" key="11">
    <source>
        <dbReference type="Pfam" id="PF11626"/>
    </source>
</evidence>
<comment type="similarity">
    <text evidence="1 8">Belongs to the RAP1 family.</text>
</comment>
<dbReference type="GO" id="GO:0005654">
    <property type="term" value="C:nucleoplasm"/>
    <property type="evidence" value="ECO:0007669"/>
    <property type="project" value="UniProtKB-ARBA"/>
</dbReference>
<evidence type="ECO:0000256" key="8">
    <source>
        <dbReference type="RuleBase" id="RU367107"/>
    </source>
</evidence>
<feature type="domain" description="TERF2-interacting telomeric protein 1 Myb" evidence="10">
    <location>
        <begin position="118"/>
        <end position="176"/>
    </location>
</feature>
<proteinExistence type="inferred from homology"/>
<gene>
    <name evidence="13" type="ORF">OEA41_002388</name>
</gene>
<evidence type="ECO:0000256" key="9">
    <source>
        <dbReference type="SAM" id="MobiDB-lite"/>
    </source>
</evidence>
<evidence type="ECO:0000256" key="2">
    <source>
        <dbReference type="ARBA" id="ARBA00022454"/>
    </source>
</evidence>
<dbReference type="Pfam" id="PF16589">
    <property type="entry name" value="BRCT_2"/>
    <property type="match status" value="1"/>
</dbReference>
<keyword evidence="7 8" id="KW-0539">Nucleus</keyword>
<feature type="compositionally biased region" description="Polar residues" evidence="9">
    <location>
        <begin position="568"/>
        <end position="577"/>
    </location>
</feature>
<evidence type="ECO:0000256" key="3">
    <source>
        <dbReference type="ARBA" id="ARBA00022895"/>
    </source>
</evidence>
<evidence type="ECO:0000313" key="14">
    <source>
        <dbReference type="Proteomes" id="UP001276659"/>
    </source>
</evidence>
<dbReference type="InterPro" id="IPR009057">
    <property type="entry name" value="Homeodomain-like_sf"/>
</dbReference>
<evidence type="ECO:0000256" key="5">
    <source>
        <dbReference type="ARBA" id="ARBA00023159"/>
    </source>
</evidence>
<sequence>MAEVVFSGATTDASLQGTLFQGIKFWISQKVPQRARFINDVKANGGEVLPLEKQADVKIVDHARKEALPGTHSYTFIEKSLRNGDLEDLEDHQVGASEGTVRSVGSIVQPAKGTRNKYTEADDRILWGWVQENPQKGGGTDGNEIYKQLETKHPQHPWQSWRDRFIKHLKGKPRPYSRPYNAPPTPPSDAPATTKPPKDTQATSKNKEANPDEFEEEEAEMLMKWGDDILNVRPERVEDAWKAWTNGVDKEHRHSASQWQAFWEERVLPTYLKRNAKQANQSAAEQPAVSRSATPTPSAKPAGSSQSAPSPFAQKSSNIRDIPSSPSYHPELPSMQLTGHSTGSPTTRANRFSTEIRGPAVRELPNRSTPLKMSRSAEGQNLKRKHGSLEEEIPSSSPPETALPLKRSRLKGLELPREIESTPQSSPSNPAKRQPSPVFIEIDDDSEEDASDSEEDDDEDYGPLGQEPSDTLSEPGRAVQDTRAILKADTQSIDFDVPPPDEGWDEEEAEEELENEHHTQSIDVEVPPPEGGWDDEDSGDEASESESGSTCTVTEIHDPRPEVPETQAILQRQTRTPESAVADPDESWENLIPSSPPPMPDSPRARSEDSEIEDPWRASSQDPDIEAQTDAWIDAHVTKGFPEEQVELALHSTSMDTSLAEEVLKHLARKGGIPRNRRGVWTETDDRAMRSTDAREIHRLEEKHGADCLDARWDFLSFMDQLQ</sequence>
<feature type="compositionally biased region" description="Acidic residues" evidence="9">
    <location>
        <begin position="532"/>
        <end position="544"/>
    </location>
</feature>
<evidence type="ECO:0000313" key="13">
    <source>
        <dbReference type="EMBL" id="KAK3175142.1"/>
    </source>
</evidence>
<keyword evidence="5" id="KW-0010">Activator</keyword>